<accession>A0A8X7WFC2</accession>
<sequence>MGSVTPDALKDDPELEDSLNIHEHLPVLLSQKRQQCSLVSNSGKWLHLVKNCPRGSFSRATSFFDNKIPRHLVSLDEKYLRRCLELINISAFNSSASCSLSMNLVGSSYQFDSTIIPKENVARLLFDLPLVDDSGNVVISPVITGCKRVTHLLDKPLFHKALDSGDTKTRGDDNGALAYSLSSTNSMSSSSSSSEQSSLCWSSSSSTVSQGTLQFTMKDNKTPCFVFSLDDQKEIYVAALSNTSGVGFDRSSLDYSYLIHLKKGHGSELVGKLKVSTLFSVSSTNERTVERQFVLFSNGGTPQLIGHNEIKKHRGLSKKVVDALKRGSRQRSISRFSRTSSTTNFCSWEPFQEPEQDLEPVSLLDNELPPNLEASAVVVREKFLKEEEEEEEEEKVGGWGMKFLKKTPLARTKKTYEKSKYSTTSIDVVIPSGIHGGPRNRNGGGPSSLVERWKSGGSCDCSGWDLGCLLTVFKGQARKDQTEGQCNLFELFTEGSKQGIPGLRIMSVREGLYFVQFQAKMSVLQSFSTALAYVHSQSQRLRPWSSGKCVEKLN</sequence>
<reference evidence="1 2" key="1">
    <citation type="submission" date="2020-02" db="EMBL/GenBank/DDBJ databases">
        <authorList>
            <person name="Ma Q."/>
            <person name="Huang Y."/>
            <person name="Song X."/>
            <person name="Pei D."/>
        </authorList>
    </citation>
    <scope>NUCLEOTIDE SEQUENCE [LARGE SCALE GENOMIC DNA]</scope>
    <source>
        <strain evidence="1">Sxm20200214</strain>
        <tissue evidence="1">Leaf</tissue>
    </source>
</reference>
<comment type="caution">
    <text evidence="1">The sequence shown here is derived from an EMBL/GenBank/DDBJ whole genome shotgun (WGS) entry which is preliminary data.</text>
</comment>
<evidence type="ECO:0000313" key="1">
    <source>
        <dbReference type="EMBL" id="KAG2327825.1"/>
    </source>
</evidence>
<dbReference type="Pfam" id="PF12043">
    <property type="entry name" value="DUF3527"/>
    <property type="match status" value="1"/>
</dbReference>
<name>A0A8X7WFC2_BRACI</name>
<evidence type="ECO:0000313" key="2">
    <source>
        <dbReference type="Proteomes" id="UP000886595"/>
    </source>
</evidence>
<dbReference type="InterPro" id="IPR021916">
    <property type="entry name" value="DUF3527"/>
</dbReference>
<dbReference type="OrthoDB" id="767438at2759"/>
<dbReference type="PANTHER" id="PTHR31390">
    <property type="entry name" value="EXPRESSED PROTEIN"/>
    <property type="match status" value="1"/>
</dbReference>
<dbReference type="Proteomes" id="UP000886595">
    <property type="component" value="Unassembled WGS sequence"/>
</dbReference>
<dbReference type="AlphaFoldDB" id="A0A8X7WFC2"/>
<organism evidence="1 2">
    <name type="scientific">Brassica carinata</name>
    <name type="common">Ethiopian mustard</name>
    <name type="synonym">Abyssinian cabbage</name>
    <dbReference type="NCBI Taxonomy" id="52824"/>
    <lineage>
        <taxon>Eukaryota</taxon>
        <taxon>Viridiplantae</taxon>
        <taxon>Streptophyta</taxon>
        <taxon>Embryophyta</taxon>
        <taxon>Tracheophyta</taxon>
        <taxon>Spermatophyta</taxon>
        <taxon>Magnoliopsida</taxon>
        <taxon>eudicotyledons</taxon>
        <taxon>Gunneridae</taxon>
        <taxon>Pentapetalae</taxon>
        <taxon>rosids</taxon>
        <taxon>malvids</taxon>
        <taxon>Brassicales</taxon>
        <taxon>Brassicaceae</taxon>
        <taxon>Brassiceae</taxon>
        <taxon>Brassica</taxon>
    </lineage>
</organism>
<dbReference type="PANTHER" id="PTHR31390:SF28">
    <property type="entry name" value="(RAPE) HYPOTHETICAL PROTEIN"/>
    <property type="match status" value="1"/>
</dbReference>
<proteinExistence type="predicted"/>
<gene>
    <name evidence="1" type="ORF">Bca52824_010553</name>
</gene>
<dbReference type="EMBL" id="JAAMPC010000002">
    <property type="protein sequence ID" value="KAG2327825.1"/>
    <property type="molecule type" value="Genomic_DNA"/>
</dbReference>
<protein>
    <submittedName>
        <fullName evidence="1">Uncharacterized protein</fullName>
    </submittedName>
</protein>
<keyword evidence="2" id="KW-1185">Reference proteome</keyword>